<protein>
    <submittedName>
        <fullName evidence="2">Uncharacterized protein</fullName>
    </submittedName>
</protein>
<feature type="compositionally biased region" description="Basic and acidic residues" evidence="1">
    <location>
        <begin position="48"/>
        <end position="67"/>
    </location>
</feature>
<gene>
    <name evidence="2" type="ORF">UQ64_03110</name>
</gene>
<reference evidence="2 3" key="1">
    <citation type="journal article" date="2015" name="Int. Biodeterior. Biodegradation">
        <title>Physiological and genetic screening methods for the isolation of methyl tert-butyl ether-degrading bacteria for bioremediation purposes.</title>
        <authorList>
            <person name="Guisado I.M."/>
            <person name="Purswani J."/>
            <person name="Gonzalez Lopez J."/>
            <person name="Pozo C."/>
        </authorList>
    </citation>
    <scope>NUCLEOTIDE SEQUENCE [LARGE SCALE GENOMIC DNA]</scope>
    <source>
        <strain evidence="2 3">SH7</strain>
    </source>
</reference>
<evidence type="ECO:0000256" key="1">
    <source>
        <dbReference type="SAM" id="MobiDB-lite"/>
    </source>
</evidence>
<sequence>MEHENKKEQGTVMGNGSEPTPNHSMGDWGGSDGFSMWNSTEEPAAEGLSKDWDGSQETHEMFNDSYD</sequence>
<feature type="region of interest" description="Disordered" evidence="1">
    <location>
        <begin position="1"/>
        <end position="67"/>
    </location>
</feature>
<dbReference type="AlphaFoldDB" id="A0A0W1APK7"/>
<comment type="caution">
    <text evidence="2">The sequence shown here is derived from an EMBL/GenBank/DDBJ whole genome shotgun (WGS) entry which is preliminary data.</text>
</comment>
<name>A0A0W1APK7_9BACL</name>
<organism evidence="2 3">
    <name type="scientific">Paenibacillus etheri</name>
    <dbReference type="NCBI Taxonomy" id="1306852"/>
    <lineage>
        <taxon>Bacteria</taxon>
        <taxon>Bacillati</taxon>
        <taxon>Bacillota</taxon>
        <taxon>Bacilli</taxon>
        <taxon>Bacillales</taxon>
        <taxon>Paenibacillaceae</taxon>
        <taxon>Paenibacillus</taxon>
    </lineage>
</organism>
<feature type="compositionally biased region" description="Polar residues" evidence="1">
    <location>
        <begin position="12"/>
        <end position="23"/>
    </location>
</feature>
<evidence type="ECO:0000313" key="3">
    <source>
        <dbReference type="Proteomes" id="UP000054709"/>
    </source>
</evidence>
<evidence type="ECO:0000313" key="2">
    <source>
        <dbReference type="EMBL" id="KTD83273.1"/>
    </source>
</evidence>
<accession>A0A0W1APK7</accession>
<dbReference type="Proteomes" id="UP000054709">
    <property type="component" value="Unassembled WGS sequence"/>
</dbReference>
<dbReference type="OrthoDB" id="2644386at2"/>
<dbReference type="EMBL" id="LCZJ02000087">
    <property type="protein sequence ID" value="KTD83273.1"/>
    <property type="molecule type" value="Genomic_DNA"/>
</dbReference>
<keyword evidence="3" id="KW-1185">Reference proteome</keyword>
<proteinExistence type="predicted"/>